<dbReference type="GO" id="GO:0006355">
    <property type="term" value="P:regulation of DNA-templated transcription"/>
    <property type="evidence" value="ECO:0007669"/>
    <property type="project" value="TreeGrafter"/>
</dbReference>
<keyword evidence="5" id="KW-1185">Reference proteome</keyword>
<dbReference type="AlphaFoldDB" id="A0A9N7TPU9"/>
<gene>
    <name evidence="4" type="ORF">PLEPLA_LOCUS4050</name>
</gene>
<dbReference type="GO" id="GO:0003712">
    <property type="term" value="F:transcription coregulator activity"/>
    <property type="evidence" value="ECO:0007669"/>
    <property type="project" value="TreeGrafter"/>
</dbReference>
<dbReference type="PANTHER" id="PTHR16088">
    <property type="entry name" value="YY1 ASSOCIATED PROTEIN-RELATED"/>
    <property type="match status" value="1"/>
</dbReference>
<accession>A0A9N7TPU9</accession>
<organism evidence="4 5">
    <name type="scientific">Pleuronectes platessa</name>
    <name type="common">European plaice</name>
    <dbReference type="NCBI Taxonomy" id="8262"/>
    <lineage>
        <taxon>Eukaryota</taxon>
        <taxon>Metazoa</taxon>
        <taxon>Chordata</taxon>
        <taxon>Craniata</taxon>
        <taxon>Vertebrata</taxon>
        <taxon>Euteleostomi</taxon>
        <taxon>Actinopterygii</taxon>
        <taxon>Neopterygii</taxon>
        <taxon>Teleostei</taxon>
        <taxon>Neoteleostei</taxon>
        <taxon>Acanthomorphata</taxon>
        <taxon>Carangaria</taxon>
        <taxon>Pleuronectiformes</taxon>
        <taxon>Pleuronectoidei</taxon>
        <taxon>Pleuronectidae</taxon>
        <taxon>Pleuronectes</taxon>
    </lineage>
</organism>
<evidence type="ECO:0000313" key="4">
    <source>
        <dbReference type="EMBL" id="CAB1416259.1"/>
    </source>
</evidence>
<sequence length="169" mass="18749">MAADNSETRTGRRRPAAGDVCPVIFKCLKMDGQASVFRQDRKSATVSKPRTGSSLVVRTHLSRSQEVGGVTREELVATERNESSEDELGRLDIDLDRKSRQHNLTSSNVRAILHEVITHEHVVAMMKTAIRETQDLPMFEPKMTRSRLKQVVQEGQPLNAVAAGVCSVL</sequence>
<comment type="caution">
    <text evidence="4">The sequence shown here is derived from an EMBL/GenBank/DDBJ whole genome shotgun (WGS) entry which is preliminary data.</text>
</comment>
<protein>
    <submittedName>
        <fullName evidence="4">Uncharacterized protein</fullName>
    </submittedName>
</protein>
<reference evidence="4" key="1">
    <citation type="submission" date="2020-03" db="EMBL/GenBank/DDBJ databases">
        <authorList>
            <person name="Weist P."/>
        </authorList>
    </citation>
    <scope>NUCLEOTIDE SEQUENCE</scope>
</reference>
<dbReference type="Proteomes" id="UP001153269">
    <property type="component" value="Unassembled WGS sequence"/>
</dbReference>
<evidence type="ECO:0000313" key="5">
    <source>
        <dbReference type="Proteomes" id="UP001153269"/>
    </source>
</evidence>
<keyword evidence="2" id="KW-0804">Transcription</keyword>
<name>A0A9N7TPU9_PLEPL</name>
<evidence type="ECO:0000256" key="3">
    <source>
        <dbReference type="ARBA" id="ARBA00023242"/>
    </source>
</evidence>
<dbReference type="InterPro" id="IPR052435">
    <property type="entry name" value="YY1-Transcr_Regul"/>
</dbReference>
<dbReference type="PANTHER" id="PTHR16088:SF3">
    <property type="entry name" value="GON-4-LIKE PROTEIN"/>
    <property type="match status" value="1"/>
</dbReference>
<proteinExistence type="predicted"/>
<dbReference type="GO" id="GO:0005634">
    <property type="term" value="C:nucleus"/>
    <property type="evidence" value="ECO:0007669"/>
    <property type="project" value="TreeGrafter"/>
</dbReference>
<keyword evidence="1" id="KW-0805">Transcription regulation</keyword>
<keyword evidence="3" id="KW-0539">Nucleus</keyword>
<evidence type="ECO:0000256" key="1">
    <source>
        <dbReference type="ARBA" id="ARBA00023015"/>
    </source>
</evidence>
<dbReference type="EMBL" id="CADEAL010000200">
    <property type="protein sequence ID" value="CAB1416259.1"/>
    <property type="molecule type" value="Genomic_DNA"/>
</dbReference>
<evidence type="ECO:0000256" key="2">
    <source>
        <dbReference type="ARBA" id="ARBA00023163"/>
    </source>
</evidence>